<evidence type="ECO:0000313" key="1">
    <source>
        <dbReference type="EMBL" id="EEB46000.1"/>
    </source>
</evidence>
<dbReference type="AlphaFoldDB" id="B6XER2"/>
<reference evidence="1 2" key="1">
    <citation type="submission" date="2008-10" db="EMBL/GenBank/DDBJ databases">
        <title>Draft genome sequence of Providencia alcalifaciens (DSM 30120).</title>
        <authorList>
            <person name="Sudarsanam P."/>
            <person name="Ley R."/>
            <person name="Guruge J."/>
            <person name="Turnbaugh P.J."/>
            <person name="Mahowald M."/>
            <person name="Liep D."/>
            <person name="Gordon J."/>
        </authorList>
    </citation>
    <scope>NUCLEOTIDE SEQUENCE [LARGE SCALE GENOMIC DNA]</scope>
    <source>
        <strain evidence="1 2">DSM 30120</strain>
    </source>
</reference>
<sequence>MSAKGLSRNIRWEITQKKRPGRFRLPGLGKWLWQSRALKLPLRRNKVLPNTSVQLTFLPLKSAIISHIFNTIYCLIFQD</sequence>
<comment type="caution">
    <text evidence="1">The sequence shown here is derived from an EMBL/GenBank/DDBJ whole genome shotgun (WGS) entry which is preliminary data.</text>
</comment>
<name>B6XER2_9GAMM</name>
<protein>
    <submittedName>
        <fullName evidence="1">Uncharacterized protein</fullName>
    </submittedName>
</protein>
<accession>B6XER2</accession>
<reference evidence="1 2" key="2">
    <citation type="submission" date="2008-10" db="EMBL/GenBank/DDBJ databases">
        <authorList>
            <person name="Fulton L."/>
            <person name="Clifton S."/>
            <person name="Fulton B."/>
            <person name="Xu J."/>
            <person name="Minx P."/>
            <person name="Pepin K.H."/>
            <person name="Johnson M."/>
            <person name="Bhonagiri V."/>
            <person name="Nash W.E."/>
            <person name="Mardis E.R."/>
            <person name="Wilson R.K."/>
        </authorList>
    </citation>
    <scope>NUCLEOTIDE SEQUENCE [LARGE SCALE GENOMIC DNA]</scope>
    <source>
        <strain evidence="1 2">DSM 30120</strain>
    </source>
</reference>
<proteinExistence type="predicted"/>
<organism evidence="1 2">
    <name type="scientific">Providencia alcalifaciens DSM 30120</name>
    <dbReference type="NCBI Taxonomy" id="520999"/>
    <lineage>
        <taxon>Bacteria</taxon>
        <taxon>Pseudomonadati</taxon>
        <taxon>Pseudomonadota</taxon>
        <taxon>Gammaproteobacteria</taxon>
        <taxon>Enterobacterales</taxon>
        <taxon>Morganellaceae</taxon>
        <taxon>Providencia</taxon>
    </lineage>
</organism>
<evidence type="ECO:0000313" key="2">
    <source>
        <dbReference type="Proteomes" id="UP000003729"/>
    </source>
</evidence>
<dbReference type="Proteomes" id="UP000003729">
    <property type="component" value="Unassembled WGS sequence"/>
</dbReference>
<gene>
    <name evidence="1" type="ORF">PROVALCAL_01843</name>
</gene>
<dbReference type="EMBL" id="ABXW01000046">
    <property type="protein sequence ID" value="EEB46000.1"/>
    <property type="molecule type" value="Genomic_DNA"/>
</dbReference>